<feature type="region of interest" description="Disordered" evidence="1">
    <location>
        <begin position="136"/>
        <end position="156"/>
    </location>
</feature>
<accession>A0AAJ8BX01</accession>
<reference evidence="2" key="1">
    <citation type="submission" date="2025-02" db="EMBL/GenBank/DDBJ databases">
        <authorList>
            <consortium name="NCBI Genome Project"/>
        </authorList>
    </citation>
    <scope>NUCLEOTIDE SEQUENCE</scope>
</reference>
<name>A0AAJ8BX01_ASPNG</name>
<dbReference type="VEuPathDB" id="FungiDB:An07g04450"/>
<dbReference type="RefSeq" id="XP_059605394.1">
    <property type="nucleotide sequence ID" value="XM_059748412.1"/>
</dbReference>
<protein>
    <submittedName>
        <fullName evidence="2">Uncharacterized protein</fullName>
    </submittedName>
</protein>
<evidence type="ECO:0000313" key="2">
    <source>
        <dbReference type="RefSeq" id="XP_059605394.1"/>
    </source>
</evidence>
<sequence>MGNLVGEVESLIDHDDTISKVASAIMQRSTRLSKTHCCMSGLIIFHEQQYLAMRCAAPLLLDGYTTAIQQTYGVLPASPLIIMATSKLRRSAKPTATDKSGCYVKIVGMHLRACVWKMGGLPNQVTRTTLIEAGNPDPVKPGSGIQRSGTFPNKEAPRSVSGNGLFVNTLPGISIHIVALVDDIY</sequence>
<evidence type="ECO:0000256" key="1">
    <source>
        <dbReference type="SAM" id="MobiDB-lite"/>
    </source>
</evidence>
<reference evidence="2" key="2">
    <citation type="submission" date="2025-08" db="UniProtKB">
        <authorList>
            <consortium name="RefSeq"/>
        </authorList>
    </citation>
    <scope>IDENTIFICATION</scope>
</reference>
<gene>
    <name evidence="2" type="ORF">An07g04450</name>
</gene>
<dbReference type="KEGG" id="ang:An07g04450"/>
<organism evidence="2">
    <name type="scientific">Aspergillus niger</name>
    <dbReference type="NCBI Taxonomy" id="5061"/>
    <lineage>
        <taxon>Eukaryota</taxon>
        <taxon>Fungi</taxon>
        <taxon>Dikarya</taxon>
        <taxon>Ascomycota</taxon>
        <taxon>Pezizomycotina</taxon>
        <taxon>Eurotiomycetes</taxon>
        <taxon>Eurotiomycetidae</taxon>
        <taxon>Eurotiales</taxon>
        <taxon>Aspergillaceae</taxon>
        <taxon>Aspergillus</taxon>
        <taxon>Aspergillus subgen. Circumdati</taxon>
    </lineage>
</organism>
<proteinExistence type="predicted"/>
<dbReference type="GeneID" id="84591373"/>
<dbReference type="AlphaFoldDB" id="A0AAJ8BX01"/>